<name>A0A956LYP9_UNCEI</name>
<comment type="caution">
    <text evidence="3">The sequence shown here is derived from an EMBL/GenBank/DDBJ whole genome shotgun (WGS) entry which is preliminary data.</text>
</comment>
<dbReference type="EMBL" id="JAGQHR010000166">
    <property type="protein sequence ID" value="MCA9727442.1"/>
    <property type="molecule type" value="Genomic_DNA"/>
</dbReference>
<feature type="transmembrane region" description="Helical" evidence="2">
    <location>
        <begin position="381"/>
        <end position="399"/>
    </location>
</feature>
<dbReference type="InterPro" id="IPR011990">
    <property type="entry name" value="TPR-like_helical_dom_sf"/>
</dbReference>
<feature type="transmembrane region" description="Helical" evidence="2">
    <location>
        <begin position="123"/>
        <end position="144"/>
    </location>
</feature>
<reference evidence="3" key="2">
    <citation type="journal article" date="2021" name="Microbiome">
        <title>Successional dynamics and alternative stable states in a saline activated sludge microbial community over 9 years.</title>
        <authorList>
            <person name="Wang Y."/>
            <person name="Ye J."/>
            <person name="Ju F."/>
            <person name="Liu L."/>
            <person name="Boyd J.A."/>
            <person name="Deng Y."/>
            <person name="Parks D.H."/>
            <person name="Jiang X."/>
            <person name="Yin X."/>
            <person name="Woodcroft B.J."/>
            <person name="Tyson G.W."/>
            <person name="Hugenholtz P."/>
            <person name="Polz M.F."/>
            <person name="Zhang T."/>
        </authorList>
    </citation>
    <scope>NUCLEOTIDE SEQUENCE</scope>
    <source>
        <strain evidence="3">HKST-UBA01</strain>
    </source>
</reference>
<dbReference type="Pfam" id="PF14559">
    <property type="entry name" value="TPR_19"/>
    <property type="match status" value="1"/>
</dbReference>
<sequence>MNVPRDVGGTADAIPRWRGVPAVGGLIALVVLAYGPAYGSGFIWDDDAYVTTNLTLRSLAGLWKIWFEPGAVPQYYPLVHTTFWIEHHLWGSNAAGYHVINVLLHALAAVLLYRVLSRLRLPGAWLVAAVFALHPVQVESVSWITERKNVLSGLLYMASLLAWLRWDPALNGNGRSRGYFGSLAFYLGALLSKTVTASLPAVILLLHWWKTGRIERRAVRAVVPFFGVGLLMSAVTIVMEKHTVGAQGADWDLSFLQRLLIAGRALWFYLGKLVWPSNLTFIYPRWEPSGFGAAMALYLLAAVLVVVALFLARRRIGRGPLAALLFFGGTLFPALGFIDVYPMRYSFVADHFQYLACLGPMVLGVAAAVLLAPASWRARPIVGTVVAVVLVLGLGMTTWKRAEAFRSLESLWTDTLRKNPSAWMAHHNLAMLREEQGRFEEAAREYQAALALRPDLDQSHYNLGNVWVQFQRWTDAEREYREALALNPGLVPVHTNLGNVLYKTGRVDEAIEHWQQSLEAEPGNHDLRRSLEHALEQTGRDGEAAQELEVLVAQQPDDSRLLQKLAWMRATSPRVEVRDGRHALELSERLIRTTREPHPVILDTYAAALAEIGQFAAASAALERALALIGTTPYDRTDEIRARLALYEEGVPFRDHERIDTAESVAR</sequence>
<dbReference type="PROSITE" id="PS50293">
    <property type="entry name" value="TPR_REGION"/>
    <property type="match status" value="1"/>
</dbReference>
<dbReference type="AlphaFoldDB" id="A0A956LYP9"/>
<keyword evidence="2" id="KW-0472">Membrane</keyword>
<feature type="transmembrane region" description="Helical" evidence="2">
    <location>
        <begin position="20"/>
        <end position="44"/>
    </location>
</feature>
<reference evidence="3" key="1">
    <citation type="submission" date="2020-04" db="EMBL/GenBank/DDBJ databases">
        <authorList>
            <person name="Zhang T."/>
        </authorList>
    </citation>
    <scope>NUCLEOTIDE SEQUENCE</scope>
    <source>
        <strain evidence="3">HKST-UBA01</strain>
    </source>
</reference>
<dbReference type="PANTHER" id="PTHR44395:SF1">
    <property type="entry name" value="PROTEIN O-MANNOSYL-TRANSFERASE TMTC3"/>
    <property type="match status" value="1"/>
</dbReference>
<dbReference type="SMART" id="SM00028">
    <property type="entry name" value="TPR"/>
    <property type="match status" value="4"/>
</dbReference>
<gene>
    <name evidence="3" type="ORF">KC729_07150</name>
</gene>
<keyword evidence="2" id="KW-1133">Transmembrane helix</keyword>
<dbReference type="Proteomes" id="UP000697710">
    <property type="component" value="Unassembled WGS sequence"/>
</dbReference>
<feature type="transmembrane region" description="Helical" evidence="2">
    <location>
        <begin position="95"/>
        <end position="116"/>
    </location>
</feature>
<evidence type="ECO:0000313" key="4">
    <source>
        <dbReference type="Proteomes" id="UP000697710"/>
    </source>
</evidence>
<feature type="transmembrane region" description="Helical" evidence="2">
    <location>
        <begin position="290"/>
        <end position="312"/>
    </location>
</feature>
<feature type="repeat" description="TPR" evidence="1">
    <location>
        <begin position="491"/>
        <end position="524"/>
    </location>
</feature>
<keyword evidence="1" id="KW-0802">TPR repeat</keyword>
<accession>A0A956LYP9</accession>
<proteinExistence type="predicted"/>
<dbReference type="SUPFAM" id="SSF48452">
    <property type="entry name" value="TPR-like"/>
    <property type="match status" value="1"/>
</dbReference>
<dbReference type="GO" id="GO:0000030">
    <property type="term" value="F:mannosyltransferase activity"/>
    <property type="evidence" value="ECO:0007669"/>
    <property type="project" value="TreeGrafter"/>
</dbReference>
<dbReference type="GO" id="GO:0035269">
    <property type="term" value="P:protein O-linked glycosylation via mannose"/>
    <property type="evidence" value="ECO:0007669"/>
    <property type="project" value="TreeGrafter"/>
</dbReference>
<feature type="transmembrane region" description="Helical" evidence="2">
    <location>
        <begin position="221"/>
        <end position="239"/>
    </location>
</feature>
<feature type="transmembrane region" description="Helical" evidence="2">
    <location>
        <begin position="178"/>
        <end position="209"/>
    </location>
</feature>
<feature type="transmembrane region" description="Helical" evidence="2">
    <location>
        <begin position="352"/>
        <end position="374"/>
    </location>
</feature>
<feature type="repeat" description="TPR" evidence="1">
    <location>
        <begin position="457"/>
        <end position="490"/>
    </location>
</feature>
<evidence type="ECO:0000256" key="1">
    <source>
        <dbReference type="PROSITE-ProRule" id="PRU00339"/>
    </source>
</evidence>
<dbReference type="InterPro" id="IPR019734">
    <property type="entry name" value="TPR_rpt"/>
</dbReference>
<dbReference type="Gene3D" id="1.25.40.10">
    <property type="entry name" value="Tetratricopeptide repeat domain"/>
    <property type="match status" value="1"/>
</dbReference>
<keyword evidence="2" id="KW-0812">Transmembrane</keyword>
<organism evidence="3 4">
    <name type="scientific">Eiseniibacteriota bacterium</name>
    <dbReference type="NCBI Taxonomy" id="2212470"/>
    <lineage>
        <taxon>Bacteria</taxon>
        <taxon>Candidatus Eiseniibacteriota</taxon>
    </lineage>
</organism>
<dbReference type="Pfam" id="PF13414">
    <property type="entry name" value="TPR_11"/>
    <property type="match status" value="1"/>
</dbReference>
<protein>
    <submittedName>
        <fullName evidence="3">Tetratricopeptide repeat protein</fullName>
    </submittedName>
</protein>
<dbReference type="PANTHER" id="PTHR44395">
    <property type="match status" value="1"/>
</dbReference>
<dbReference type="PROSITE" id="PS50005">
    <property type="entry name" value="TPR"/>
    <property type="match status" value="3"/>
</dbReference>
<feature type="repeat" description="TPR" evidence="1">
    <location>
        <begin position="423"/>
        <end position="456"/>
    </location>
</feature>
<evidence type="ECO:0000256" key="2">
    <source>
        <dbReference type="SAM" id="Phobius"/>
    </source>
</evidence>
<evidence type="ECO:0000313" key="3">
    <source>
        <dbReference type="EMBL" id="MCA9727442.1"/>
    </source>
</evidence>
<feature type="transmembrane region" description="Helical" evidence="2">
    <location>
        <begin position="321"/>
        <end position="340"/>
    </location>
</feature>